<dbReference type="UniPathway" id="UPA00834">
    <property type="reaction ID" value="UER00712"/>
</dbReference>
<dbReference type="CDD" id="cd13957">
    <property type="entry name" value="PT_UbiA_Cox10"/>
    <property type="match status" value="1"/>
</dbReference>
<reference evidence="16" key="1">
    <citation type="submission" date="2017-06" db="EMBL/GenBank/DDBJ databases">
        <authorList>
            <person name="Varghese N."/>
            <person name="Submissions S."/>
        </authorList>
    </citation>
    <scope>NUCLEOTIDE SEQUENCE [LARGE SCALE GENOMIC DNA]</scope>
    <source>
        <strain evidence="16">DSM 46839</strain>
    </source>
</reference>
<evidence type="ECO:0000256" key="1">
    <source>
        <dbReference type="ARBA" id="ARBA00004651"/>
    </source>
</evidence>
<dbReference type="NCBIfam" id="TIGR01473">
    <property type="entry name" value="cyoE_ctaB"/>
    <property type="match status" value="1"/>
</dbReference>
<accession>A0A239CQ49</accession>
<dbReference type="PROSITE" id="PS00943">
    <property type="entry name" value="UBIA"/>
    <property type="match status" value="1"/>
</dbReference>
<keyword evidence="5 14" id="KW-0808">Transferase</keyword>
<gene>
    <name evidence="14" type="primary">ctaB</name>
    <name evidence="15" type="ORF">SAMN06893096_102572</name>
</gene>
<keyword evidence="4 14" id="KW-1003">Cell membrane</keyword>
<comment type="subcellular location">
    <subcellularLocation>
        <location evidence="1 14">Cell membrane</location>
        <topology evidence="1 14">Multi-pass membrane protein</topology>
    </subcellularLocation>
</comment>
<evidence type="ECO:0000256" key="7">
    <source>
        <dbReference type="ARBA" id="ARBA00022989"/>
    </source>
</evidence>
<dbReference type="InterPro" id="IPR044878">
    <property type="entry name" value="UbiA_sf"/>
</dbReference>
<evidence type="ECO:0000256" key="12">
    <source>
        <dbReference type="ARBA" id="ARBA00042475"/>
    </source>
</evidence>
<dbReference type="GO" id="GO:0008495">
    <property type="term" value="F:protoheme IX farnesyltransferase activity"/>
    <property type="evidence" value="ECO:0007669"/>
    <property type="project" value="UniProtKB-UniRule"/>
</dbReference>
<evidence type="ECO:0000256" key="2">
    <source>
        <dbReference type="ARBA" id="ARBA00004919"/>
    </source>
</evidence>
<keyword evidence="16" id="KW-1185">Reference proteome</keyword>
<dbReference type="NCBIfam" id="NF003349">
    <property type="entry name" value="PRK04375.1-2"/>
    <property type="match status" value="1"/>
</dbReference>
<comment type="pathway">
    <text evidence="2 14">Porphyrin-containing compound metabolism; heme O biosynthesis; heme O from protoheme: step 1/1.</text>
</comment>
<dbReference type="AlphaFoldDB" id="A0A239CQ49"/>
<evidence type="ECO:0000256" key="14">
    <source>
        <dbReference type="HAMAP-Rule" id="MF_00154"/>
    </source>
</evidence>
<feature type="transmembrane region" description="Helical" evidence="14">
    <location>
        <begin position="250"/>
        <end position="279"/>
    </location>
</feature>
<evidence type="ECO:0000313" key="15">
    <source>
        <dbReference type="EMBL" id="SNS22227.1"/>
    </source>
</evidence>
<proteinExistence type="inferred from homology"/>
<feature type="transmembrane region" description="Helical" evidence="14">
    <location>
        <begin position="181"/>
        <end position="208"/>
    </location>
</feature>
<keyword evidence="6 14" id="KW-0812">Transmembrane</keyword>
<keyword evidence="7 14" id="KW-1133">Transmembrane helix</keyword>
<evidence type="ECO:0000256" key="9">
    <source>
        <dbReference type="ARBA" id="ARBA00023136"/>
    </source>
</evidence>
<feature type="transmembrane region" description="Helical" evidence="14">
    <location>
        <begin position="141"/>
        <end position="160"/>
    </location>
</feature>
<evidence type="ECO:0000313" key="16">
    <source>
        <dbReference type="Proteomes" id="UP000198373"/>
    </source>
</evidence>
<keyword evidence="9 14" id="KW-0472">Membrane</keyword>
<dbReference type="GO" id="GO:0048034">
    <property type="term" value="P:heme O biosynthetic process"/>
    <property type="evidence" value="ECO:0007669"/>
    <property type="project" value="UniProtKB-UniRule"/>
</dbReference>
<evidence type="ECO:0000256" key="10">
    <source>
        <dbReference type="ARBA" id="ARBA00030253"/>
    </source>
</evidence>
<comment type="miscellaneous">
    <text evidence="14">Carbon 2 of the heme B porphyrin ring is defined according to the Fischer nomenclature.</text>
</comment>
<feature type="transmembrane region" description="Helical" evidence="14">
    <location>
        <begin position="72"/>
        <end position="93"/>
    </location>
</feature>
<organism evidence="15 16">
    <name type="scientific">Geodermatophilus pulveris</name>
    <dbReference type="NCBI Taxonomy" id="1564159"/>
    <lineage>
        <taxon>Bacteria</taxon>
        <taxon>Bacillati</taxon>
        <taxon>Actinomycetota</taxon>
        <taxon>Actinomycetes</taxon>
        <taxon>Geodermatophilales</taxon>
        <taxon>Geodermatophilaceae</taxon>
        <taxon>Geodermatophilus</taxon>
    </lineage>
</organism>
<dbReference type="EC" id="2.5.1.141" evidence="3 14"/>
<feature type="transmembrane region" description="Helical" evidence="14">
    <location>
        <begin position="300"/>
        <end position="320"/>
    </location>
</feature>
<feature type="transmembrane region" description="Helical" evidence="14">
    <location>
        <begin position="47"/>
        <end position="66"/>
    </location>
</feature>
<keyword evidence="8 14" id="KW-0350">Heme biosynthesis</keyword>
<evidence type="ECO:0000256" key="5">
    <source>
        <dbReference type="ARBA" id="ARBA00022679"/>
    </source>
</evidence>
<feature type="transmembrane region" description="Helical" evidence="14">
    <location>
        <begin position="113"/>
        <end position="135"/>
    </location>
</feature>
<dbReference type="PANTHER" id="PTHR43448">
    <property type="entry name" value="PROTOHEME IX FARNESYLTRANSFERASE, MITOCHONDRIAL"/>
    <property type="match status" value="1"/>
</dbReference>
<protein>
    <recommendedName>
        <fullName evidence="11 14">Protoheme IX farnesyltransferase</fullName>
        <ecNumber evidence="3 14">2.5.1.141</ecNumber>
    </recommendedName>
    <alternativeName>
        <fullName evidence="12 14">Heme B farnesyltransferase</fullName>
    </alternativeName>
    <alternativeName>
        <fullName evidence="10 14">Heme O synthase</fullName>
    </alternativeName>
</protein>
<dbReference type="EMBL" id="FZOO01000002">
    <property type="protein sequence ID" value="SNS22227.1"/>
    <property type="molecule type" value="Genomic_DNA"/>
</dbReference>
<evidence type="ECO:0000256" key="6">
    <source>
        <dbReference type="ARBA" id="ARBA00022692"/>
    </source>
</evidence>
<dbReference type="Gene3D" id="1.10.357.140">
    <property type="entry name" value="UbiA prenyltransferase"/>
    <property type="match status" value="1"/>
</dbReference>
<evidence type="ECO:0000256" key="13">
    <source>
        <dbReference type="ARBA" id="ARBA00047690"/>
    </source>
</evidence>
<comment type="function">
    <text evidence="14">Converts heme B (protoheme IX) to heme O by substitution of the vinyl group on carbon 2 of heme B porphyrin ring with a hydroxyethyl farnesyl side group.</text>
</comment>
<evidence type="ECO:0000256" key="11">
    <source>
        <dbReference type="ARBA" id="ARBA00040810"/>
    </source>
</evidence>
<dbReference type="InterPro" id="IPR030470">
    <property type="entry name" value="UbiA_prenylTrfase_CS"/>
</dbReference>
<dbReference type="PANTHER" id="PTHR43448:SF7">
    <property type="entry name" value="4-HYDROXYBENZOATE SOLANESYLTRANSFERASE"/>
    <property type="match status" value="1"/>
</dbReference>
<evidence type="ECO:0000256" key="8">
    <source>
        <dbReference type="ARBA" id="ARBA00023133"/>
    </source>
</evidence>
<sequence>MPGGALPARRRPVDGRPVTTLSERPAVQARRLSATVRAYVALTKPRLVELLLVTTVPAMMLAAGGWPSWRLLLATLLGGSLAAGASNTINCWYDRDIDRLMHRTRNRPLPTGVLGAGSALAFGLVLACASLAVLWSETTPLATALAAAAIVAYSVLYTMVLKRRTRHNTVFGGLPGATPVLIGWAAVTGSLAWPAVVFFGIVFCWQMPHFWALAMRFRDDYARAAVPMLSVVADPVEVGRQSLAWAYGTLAVSVVLAPVTAGLGWVYTVPAVALGAWFVREAHQWLARLRGGRDERPMRLFHVSITYMTLLSIAIIVDVLV</sequence>
<dbReference type="InterPro" id="IPR000537">
    <property type="entry name" value="UbiA_prenyltransferase"/>
</dbReference>
<evidence type="ECO:0000256" key="4">
    <source>
        <dbReference type="ARBA" id="ARBA00022475"/>
    </source>
</evidence>
<dbReference type="HAMAP" id="MF_00154">
    <property type="entry name" value="CyoE_CtaB"/>
    <property type="match status" value="1"/>
</dbReference>
<comment type="similarity">
    <text evidence="14">Belongs to the UbiA prenyltransferase family. Protoheme IX farnesyltransferase subfamily.</text>
</comment>
<evidence type="ECO:0000256" key="3">
    <source>
        <dbReference type="ARBA" id="ARBA00012292"/>
    </source>
</evidence>
<dbReference type="GO" id="GO:0005886">
    <property type="term" value="C:plasma membrane"/>
    <property type="evidence" value="ECO:0007669"/>
    <property type="project" value="UniProtKB-SubCell"/>
</dbReference>
<dbReference type="InterPro" id="IPR006369">
    <property type="entry name" value="Protohaem_IX_farnesylTrfase"/>
</dbReference>
<dbReference type="Proteomes" id="UP000198373">
    <property type="component" value="Unassembled WGS sequence"/>
</dbReference>
<name>A0A239CQ49_9ACTN</name>
<dbReference type="FunFam" id="1.10.357.140:FF:000001">
    <property type="entry name" value="Protoheme IX farnesyltransferase"/>
    <property type="match status" value="1"/>
</dbReference>
<comment type="catalytic activity">
    <reaction evidence="13 14">
        <text>heme b + (2E,6E)-farnesyl diphosphate + H2O = Fe(II)-heme o + diphosphate</text>
        <dbReference type="Rhea" id="RHEA:28070"/>
        <dbReference type="ChEBI" id="CHEBI:15377"/>
        <dbReference type="ChEBI" id="CHEBI:33019"/>
        <dbReference type="ChEBI" id="CHEBI:60344"/>
        <dbReference type="ChEBI" id="CHEBI:60530"/>
        <dbReference type="ChEBI" id="CHEBI:175763"/>
        <dbReference type="EC" id="2.5.1.141"/>
    </reaction>
</comment>
<dbReference type="Pfam" id="PF01040">
    <property type="entry name" value="UbiA"/>
    <property type="match status" value="1"/>
</dbReference>